<feature type="active site" evidence="1">
    <location>
        <position position="144"/>
    </location>
</feature>
<reference evidence="5" key="3">
    <citation type="submission" date="2021-06" db="EMBL/GenBank/DDBJ databases">
        <title>Genomic Description and Analysis of Intracellular Bacteria, Candidatus Berkiella cookevillensis and Candidatus Berkiella aquae.</title>
        <authorList>
            <person name="Kidane D.T."/>
            <person name="Mehari Y.T."/>
            <person name="Rice F.C."/>
            <person name="Arivett B.A."/>
            <person name="Farone A.L."/>
            <person name="Berk S.G."/>
            <person name="Farone M.B."/>
        </authorList>
    </citation>
    <scope>NUCLEOTIDE SEQUENCE</scope>
    <source>
        <strain evidence="5">HT99</strain>
    </source>
</reference>
<dbReference type="Gene3D" id="1.10.3290.10">
    <property type="entry name" value="Fido-like domain"/>
    <property type="match status" value="1"/>
</dbReference>
<feature type="region of interest" description="Disordered" evidence="2">
    <location>
        <begin position="1"/>
        <end position="22"/>
    </location>
</feature>
<dbReference type="GO" id="GO:0016779">
    <property type="term" value="F:nucleotidyltransferase activity"/>
    <property type="evidence" value="ECO:0007669"/>
    <property type="project" value="UniProtKB-KW"/>
</dbReference>
<dbReference type="InterPro" id="IPR003812">
    <property type="entry name" value="Fido"/>
</dbReference>
<dbReference type="RefSeq" id="WP_075066216.1">
    <property type="nucleotide sequence ID" value="NZ_LKAJ02000001.1"/>
</dbReference>
<dbReference type="EMBL" id="LKAJ02000001">
    <property type="protein sequence ID" value="MCS5710982.1"/>
    <property type="molecule type" value="Genomic_DNA"/>
</dbReference>
<evidence type="ECO:0000313" key="5">
    <source>
        <dbReference type="EMBL" id="MCS5710982.1"/>
    </source>
</evidence>
<dbReference type="EMBL" id="LKAJ01000005">
    <property type="protein sequence ID" value="KRG21414.1"/>
    <property type="molecule type" value="Genomic_DNA"/>
</dbReference>
<evidence type="ECO:0000259" key="3">
    <source>
        <dbReference type="PROSITE" id="PS51459"/>
    </source>
</evidence>
<dbReference type="PANTHER" id="PTHR13504">
    <property type="entry name" value="FIDO DOMAIN-CONTAINING PROTEIN DDB_G0283145"/>
    <property type="match status" value="1"/>
</dbReference>
<reference evidence="5" key="2">
    <citation type="journal article" date="2016" name="Genome Announc.">
        <title>Draft Genome Sequences of Two Novel Amoeba-Resistant Intranuclear Bacteria, 'Candidatus Berkiella cookevillensis' and 'Candidatus Berkiella aquae'.</title>
        <authorList>
            <person name="Mehari Y.T."/>
            <person name="Arivett B.A."/>
            <person name="Farone A.L."/>
            <person name="Gunderson J.H."/>
            <person name="Farone M.B."/>
        </authorList>
    </citation>
    <scope>NUCLEOTIDE SEQUENCE</scope>
    <source>
        <strain evidence="5">HT99</strain>
    </source>
</reference>
<dbReference type="InterPro" id="IPR036597">
    <property type="entry name" value="Fido-like_dom_sf"/>
</dbReference>
<sequence length="214" mass="24476">MKKDRYDTQGTDEGETEPGSSGRVLKNLVSVKRKREMDALEYQALIKVTDDSFENYSQSYSFTSLELCKLHKAWLGNLYNWAGSYRQVNMSKKGFPFAAARLIPSLMNQFEKSELKKYTPCNFQDHDKITEALAIVHNEFILIHPFREGNGRMGRLLATIMAVQAGLPPLDFGGIQGKKKLEYFNAVQQGVGKNYEPMRKIFESIVKRTLKINH</sequence>
<dbReference type="PANTHER" id="PTHR13504:SF38">
    <property type="entry name" value="FIDO DOMAIN-CONTAINING PROTEIN"/>
    <property type="match status" value="1"/>
</dbReference>
<keyword evidence="6" id="KW-1185">Reference proteome</keyword>
<dbReference type="STRING" id="295108.HT99x_01590"/>
<dbReference type="Proteomes" id="UP000051497">
    <property type="component" value="Unassembled WGS sequence"/>
</dbReference>
<evidence type="ECO:0000313" key="4">
    <source>
        <dbReference type="EMBL" id="KRG21414.1"/>
    </source>
</evidence>
<reference evidence="4" key="1">
    <citation type="submission" date="2015-09" db="EMBL/GenBank/DDBJ databases">
        <title>Draft Genome Sequences of Two Novel Amoeba-resistant Intranuclear Bacteria, Candidatus Berkiella cookevillensis and Candidatus Berkiella aquae.</title>
        <authorList>
            <person name="Mehari Y.T."/>
            <person name="Arivett B.A."/>
            <person name="Farone A.L."/>
            <person name="Gunderson J.H."/>
            <person name="Farone M.B."/>
        </authorList>
    </citation>
    <scope>NUCLEOTIDE SEQUENCE [LARGE SCALE GENOMIC DNA]</scope>
    <source>
        <strain evidence="4">HT99</strain>
    </source>
</reference>
<dbReference type="InterPro" id="IPR040198">
    <property type="entry name" value="Fido_containing"/>
</dbReference>
<feature type="domain" description="Fido" evidence="3">
    <location>
        <begin position="62"/>
        <end position="207"/>
    </location>
</feature>
<evidence type="ECO:0000256" key="1">
    <source>
        <dbReference type="PIRSR" id="PIRSR640198-1"/>
    </source>
</evidence>
<proteinExistence type="predicted"/>
<dbReference type="Pfam" id="PF02661">
    <property type="entry name" value="Fic"/>
    <property type="match status" value="1"/>
</dbReference>
<keyword evidence="4" id="KW-0548">Nucleotidyltransferase</keyword>
<dbReference type="EC" id="2.7.7.-" evidence="4"/>
<dbReference type="SUPFAM" id="SSF140931">
    <property type="entry name" value="Fic-like"/>
    <property type="match status" value="1"/>
</dbReference>
<dbReference type="OrthoDB" id="9807853at2"/>
<dbReference type="PROSITE" id="PS51459">
    <property type="entry name" value="FIDO"/>
    <property type="match status" value="1"/>
</dbReference>
<protein>
    <submittedName>
        <fullName evidence="4">Adenosine monophosphate-protein transferase VbhT</fullName>
        <ecNumber evidence="4">2.7.7.-</ecNumber>
    </submittedName>
    <submittedName>
        <fullName evidence="5">Fic family protein</fullName>
    </submittedName>
</protein>
<evidence type="ECO:0000256" key="2">
    <source>
        <dbReference type="SAM" id="MobiDB-lite"/>
    </source>
</evidence>
<gene>
    <name evidence="4" type="primary">vbhT</name>
    <name evidence="5" type="ORF">HT99x_006030</name>
    <name evidence="4" type="ORF">HT99x_01590</name>
</gene>
<comment type="caution">
    <text evidence="4">The sequence shown here is derived from an EMBL/GenBank/DDBJ whole genome shotgun (WGS) entry which is preliminary data.</text>
</comment>
<evidence type="ECO:0000313" key="6">
    <source>
        <dbReference type="Proteomes" id="UP000051497"/>
    </source>
</evidence>
<name>A0A0Q9YL30_9GAMM</name>
<keyword evidence="4" id="KW-0808">Transferase</keyword>
<organism evidence="4">
    <name type="scientific">Candidatus Berkiella aquae</name>
    <dbReference type="NCBI Taxonomy" id="295108"/>
    <lineage>
        <taxon>Bacteria</taxon>
        <taxon>Pseudomonadati</taxon>
        <taxon>Pseudomonadota</taxon>
        <taxon>Gammaproteobacteria</taxon>
        <taxon>Candidatus Berkiellales</taxon>
        <taxon>Candidatus Berkiellaceae</taxon>
        <taxon>Candidatus Berkiella</taxon>
    </lineage>
</organism>
<dbReference type="AlphaFoldDB" id="A0A0Q9YL30"/>
<accession>A0A0Q9YL30</accession>